<dbReference type="KEGG" id="bgoe:IFJ75_12850"/>
<evidence type="ECO:0000313" key="3">
    <source>
        <dbReference type="Proteomes" id="UP000663918"/>
    </source>
</evidence>
<evidence type="ECO:0000256" key="1">
    <source>
        <dbReference type="SAM" id="Phobius"/>
    </source>
</evidence>
<reference evidence="2" key="1">
    <citation type="submission" date="2020-09" db="EMBL/GenBank/DDBJ databases">
        <title>Brevundimonas sp. LVF2 isolated from a puddle in Goettingen, Germany.</title>
        <authorList>
            <person name="Friedrich I."/>
            <person name="Klassen A."/>
            <person name="Hannes N."/>
            <person name="Schneider D."/>
            <person name="Hertel R."/>
            <person name="Daniel R."/>
        </authorList>
    </citation>
    <scope>NUCLEOTIDE SEQUENCE</scope>
    <source>
        <strain evidence="2">LVF2</strain>
    </source>
</reference>
<name>A0A975BYR2_9CAUL</name>
<dbReference type="AlphaFoldDB" id="A0A975BYR2"/>
<feature type="transmembrane region" description="Helical" evidence="1">
    <location>
        <begin position="143"/>
        <end position="163"/>
    </location>
</feature>
<keyword evidence="1" id="KW-0812">Transmembrane</keyword>
<organism evidence="2 3">
    <name type="scientific">Brevundimonas goettingensis</name>
    <dbReference type="NCBI Taxonomy" id="2774190"/>
    <lineage>
        <taxon>Bacteria</taxon>
        <taxon>Pseudomonadati</taxon>
        <taxon>Pseudomonadota</taxon>
        <taxon>Alphaproteobacteria</taxon>
        <taxon>Caulobacterales</taxon>
        <taxon>Caulobacteraceae</taxon>
        <taxon>Brevundimonas</taxon>
    </lineage>
</organism>
<dbReference type="Proteomes" id="UP000663918">
    <property type="component" value="Chromosome"/>
</dbReference>
<keyword evidence="3" id="KW-1185">Reference proteome</keyword>
<feature type="transmembrane region" description="Helical" evidence="1">
    <location>
        <begin position="111"/>
        <end position="131"/>
    </location>
</feature>
<dbReference type="EMBL" id="CP062222">
    <property type="protein sequence ID" value="QTC90166.1"/>
    <property type="molecule type" value="Genomic_DNA"/>
</dbReference>
<feature type="transmembrane region" description="Helical" evidence="1">
    <location>
        <begin position="194"/>
        <end position="214"/>
    </location>
</feature>
<accession>A0A975BYR2</accession>
<feature type="transmembrane region" description="Helical" evidence="1">
    <location>
        <begin position="79"/>
        <end position="99"/>
    </location>
</feature>
<evidence type="ECO:0000313" key="2">
    <source>
        <dbReference type="EMBL" id="QTC90166.1"/>
    </source>
</evidence>
<feature type="transmembrane region" description="Helical" evidence="1">
    <location>
        <begin position="170"/>
        <end position="188"/>
    </location>
</feature>
<proteinExistence type="predicted"/>
<feature type="transmembrane region" description="Helical" evidence="1">
    <location>
        <begin position="35"/>
        <end position="59"/>
    </location>
</feature>
<gene>
    <name evidence="2" type="ORF">IFJ75_12850</name>
</gene>
<keyword evidence="1" id="KW-0472">Membrane</keyword>
<dbReference type="RefSeq" id="WP_207868586.1">
    <property type="nucleotide sequence ID" value="NZ_CP062222.1"/>
</dbReference>
<protein>
    <submittedName>
        <fullName evidence="2">Uncharacterized protein</fullName>
    </submittedName>
</protein>
<keyword evidence="1" id="KW-1133">Transmembrane helix</keyword>
<sequence>MSDAVTPTASSPSDESDLAYLRRLAGAGRGEPAPFLLLMAVFGGAYGFAIVAILLGIAIEGFPGPGTQAGPLVQTLNLSIFAAHLLFLGALIWTVWRTFGPRRVRLSRAATATWSAAFIAMVTTVVGFRIFTQDQLPTDAVYASYMLPPVLLTLWGAAWWVTAILNDRRWLLLVAVGSFGAAIAMAIIGNSPPLLPLSAACLLLLAFLPAVILMRQRAR</sequence>